<dbReference type="OrthoDB" id="1920276at2759"/>
<evidence type="ECO:0000313" key="6">
    <source>
        <dbReference type="EMBL" id="KAF7818232.1"/>
    </source>
</evidence>
<dbReference type="GO" id="GO:0005634">
    <property type="term" value="C:nucleus"/>
    <property type="evidence" value="ECO:0007669"/>
    <property type="project" value="UniProtKB-SubCell"/>
</dbReference>
<proteinExistence type="predicted"/>
<dbReference type="GO" id="GO:0010228">
    <property type="term" value="P:vegetative to reproductive phase transition of meristem"/>
    <property type="evidence" value="ECO:0007669"/>
    <property type="project" value="TreeGrafter"/>
</dbReference>
<comment type="subcellular location">
    <subcellularLocation>
        <location evidence="1 3">Nucleus</location>
    </subcellularLocation>
</comment>
<feature type="region of interest" description="Disordered" evidence="4">
    <location>
        <begin position="578"/>
        <end position="602"/>
    </location>
</feature>
<keyword evidence="2 3" id="KW-0238">DNA-binding</keyword>
<dbReference type="PANTHER" id="PTHR33400:SF6">
    <property type="entry name" value="HOMEOBOX PROTEIN LUMINIDEPENDENS"/>
    <property type="match status" value="1"/>
</dbReference>
<accession>A0A834TAH2</accession>
<feature type="region of interest" description="Disordered" evidence="4">
    <location>
        <begin position="856"/>
        <end position="906"/>
    </location>
</feature>
<name>A0A834TAH2_9FABA</name>
<dbReference type="Proteomes" id="UP000634136">
    <property type="component" value="Unassembled WGS sequence"/>
</dbReference>
<feature type="region of interest" description="Disordered" evidence="4">
    <location>
        <begin position="415"/>
        <end position="437"/>
    </location>
</feature>
<keyword evidence="7" id="KW-1185">Reference proteome</keyword>
<dbReference type="SUPFAM" id="SSF46689">
    <property type="entry name" value="Homeodomain-like"/>
    <property type="match status" value="1"/>
</dbReference>
<feature type="compositionally biased region" description="Polar residues" evidence="4">
    <location>
        <begin position="586"/>
        <end position="602"/>
    </location>
</feature>
<dbReference type="SUPFAM" id="SSF47676">
    <property type="entry name" value="Conserved domain common to transcription factors TFIIS, elongin A, CRSP70"/>
    <property type="match status" value="1"/>
</dbReference>
<dbReference type="InterPro" id="IPR009057">
    <property type="entry name" value="Homeodomain-like_sf"/>
</dbReference>
<feature type="compositionally biased region" description="Polar residues" evidence="4">
    <location>
        <begin position="807"/>
        <end position="818"/>
    </location>
</feature>
<sequence length="906" mass="101199">MMEGLNDDFSQLEIGSSMESFQKSLVSQRDLFHSQIDQFQKIVVTQCKLDGVNPLSQEMAADALSIKIGKRPRDLLNPKAVNYMQSIFSIKDAISKKESRELSALFGITVTQIREFFTSQRSRIRRLVQLSRERVIRSNFCEEAHDGSPINSDSMRPMDPAPLNSAGATRVQDASCSTPDNALSVLNDLDRHFVDNIFILMQKEETFSGQEKLMECILKIQNSSVLCWFLSSGGVMVLATWLSEAAVEEQTSVLLLILKVLCHLPLQHALPKDMSAILQCVNKLRFYRTADISNRARDLLSKWSKLLASNQAIKKSSSVKPSIDPQQEMVLPQRKVESPPVMKLLPASVDDSTKKPVLGVSSSQARKRRKVVLVEQPEHKTVSRSPHAAKSGPVSQGRPLSADDIQKAKKRAFYMQSKYGKPQSKESKTDDGLHKQTDKVGVVASPSQVPLSPKIKEDKKCQLVPFPSNRQEDSIDSKLRVDLKGPLSLSLSLREKRKRVQVPWKTPAELKLNEAWRVGGGENSKEVDVQNNRNQREKQTIYHTLQEIPCNPKEPWDHEMNYDDMLTPQIPIEQQLDRKGAETPVAPNQSGNLKGGPTSSSYSNVEPDLELLAVLLKNPDLVFALTSGQAGSLPSEETVKLLDMIKKSGSNMPENINVTQGKVQVSLPSPTPSSEPRTSAWRTEAVKNPFIQQASAAATNVVSSSVHHPILHSNSPTIQTPSFSSSSDIGLSLTMKDNITTANASSVNLSSANSPLAKWFDGNSNLKPVPNLSVQEGFSNSFSHSHFLPSPTPPISFAHQPRGPNLMQTQPSYHNASLHSYPPKAQNQSDLRSQLNQNNYNAVAERNDYAYAGERFESWNPQNNPTRDNRNSSRRNFTESRMNAERNYRPEWSRQRGIRKWHNQRR</sequence>
<dbReference type="GO" id="GO:0003677">
    <property type="term" value="F:DNA binding"/>
    <property type="evidence" value="ECO:0007669"/>
    <property type="project" value="UniProtKB-UniRule"/>
</dbReference>
<dbReference type="Gene3D" id="1.10.10.60">
    <property type="entry name" value="Homeodomain-like"/>
    <property type="match status" value="1"/>
</dbReference>
<keyword evidence="3" id="KW-0539">Nucleus</keyword>
<dbReference type="PROSITE" id="PS50071">
    <property type="entry name" value="HOMEOBOX_2"/>
    <property type="match status" value="1"/>
</dbReference>
<keyword evidence="3 6" id="KW-0371">Homeobox</keyword>
<evidence type="ECO:0000256" key="2">
    <source>
        <dbReference type="ARBA" id="ARBA00023125"/>
    </source>
</evidence>
<feature type="domain" description="Homeobox" evidence="5">
    <location>
        <begin position="67"/>
        <end position="127"/>
    </location>
</feature>
<comment type="caution">
    <text evidence="6">The sequence shown here is derived from an EMBL/GenBank/DDBJ whole genome shotgun (WGS) entry which is preliminary data.</text>
</comment>
<feature type="compositionally biased region" description="Basic and acidic residues" evidence="4">
    <location>
        <begin position="867"/>
        <end position="894"/>
    </location>
</feature>
<feature type="region of interest" description="Disordered" evidence="4">
    <location>
        <begin position="807"/>
        <end position="831"/>
    </location>
</feature>
<feature type="region of interest" description="Disordered" evidence="4">
    <location>
        <begin position="317"/>
        <end position="402"/>
    </location>
</feature>
<dbReference type="SMART" id="SM00389">
    <property type="entry name" value="HOX"/>
    <property type="match status" value="1"/>
</dbReference>
<organism evidence="6 7">
    <name type="scientific">Senna tora</name>
    <dbReference type="NCBI Taxonomy" id="362788"/>
    <lineage>
        <taxon>Eukaryota</taxon>
        <taxon>Viridiplantae</taxon>
        <taxon>Streptophyta</taxon>
        <taxon>Embryophyta</taxon>
        <taxon>Tracheophyta</taxon>
        <taxon>Spermatophyta</taxon>
        <taxon>Magnoliopsida</taxon>
        <taxon>eudicotyledons</taxon>
        <taxon>Gunneridae</taxon>
        <taxon>Pentapetalae</taxon>
        <taxon>rosids</taxon>
        <taxon>fabids</taxon>
        <taxon>Fabales</taxon>
        <taxon>Fabaceae</taxon>
        <taxon>Caesalpinioideae</taxon>
        <taxon>Cassia clade</taxon>
        <taxon>Senna</taxon>
    </lineage>
</organism>
<evidence type="ECO:0000256" key="1">
    <source>
        <dbReference type="ARBA" id="ARBA00004123"/>
    </source>
</evidence>
<evidence type="ECO:0000313" key="7">
    <source>
        <dbReference type="Proteomes" id="UP000634136"/>
    </source>
</evidence>
<evidence type="ECO:0000256" key="4">
    <source>
        <dbReference type="SAM" id="MobiDB-lite"/>
    </source>
</evidence>
<dbReference type="InterPro" id="IPR035441">
    <property type="entry name" value="TFIIS/LEDGF_dom_sf"/>
</dbReference>
<feature type="DNA-binding region" description="Homeobox" evidence="3">
    <location>
        <begin position="69"/>
        <end position="128"/>
    </location>
</feature>
<dbReference type="Gene3D" id="1.20.930.10">
    <property type="entry name" value="Conserved domain common to transcription factors TFIIS, elongin A, CRSP70"/>
    <property type="match status" value="1"/>
</dbReference>
<evidence type="ECO:0000256" key="3">
    <source>
        <dbReference type="PROSITE-ProRule" id="PRU00108"/>
    </source>
</evidence>
<gene>
    <name evidence="6" type="ORF">G2W53_023687</name>
</gene>
<protein>
    <submittedName>
        <fullName evidence="6">Homeobox protein LUMINIDEPENDENS</fullName>
    </submittedName>
</protein>
<dbReference type="EMBL" id="JAAIUW010000008">
    <property type="protein sequence ID" value="KAF7818232.1"/>
    <property type="molecule type" value="Genomic_DNA"/>
</dbReference>
<feature type="compositionally biased region" description="Basic and acidic residues" evidence="4">
    <location>
        <begin position="423"/>
        <end position="437"/>
    </location>
</feature>
<feature type="compositionally biased region" description="Basic residues" evidence="4">
    <location>
        <begin position="896"/>
        <end position="906"/>
    </location>
</feature>
<dbReference type="AlphaFoldDB" id="A0A834TAH2"/>
<reference evidence="6" key="1">
    <citation type="submission" date="2020-09" db="EMBL/GenBank/DDBJ databases">
        <title>Genome-Enabled Discovery of Anthraquinone Biosynthesis in Senna tora.</title>
        <authorList>
            <person name="Kang S.-H."/>
            <person name="Pandey R.P."/>
            <person name="Lee C.-M."/>
            <person name="Sim J.-S."/>
            <person name="Jeong J.-T."/>
            <person name="Choi B.-S."/>
            <person name="Jung M."/>
            <person name="Ginzburg D."/>
            <person name="Zhao K."/>
            <person name="Won S.Y."/>
            <person name="Oh T.-J."/>
            <person name="Yu Y."/>
            <person name="Kim N.-H."/>
            <person name="Lee O.R."/>
            <person name="Lee T.-H."/>
            <person name="Bashyal P."/>
            <person name="Kim T.-S."/>
            <person name="Lee W.-H."/>
            <person name="Kawkins C."/>
            <person name="Kim C.-K."/>
            <person name="Kim J.S."/>
            <person name="Ahn B.O."/>
            <person name="Rhee S.Y."/>
            <person name="Sohng J.K."/>
        </authorList>
    </citation>
    <scope>NUCLEOTIDE SEQUENCE</scope>
    <source>
        <tissue evidence="6">Leaf</tissue>
    </source>
</reference>
<evidence type="ECO:0000259" key="5">
    <source>
        <dbReference type="PROSITE" id="PS50071"/>
    </source>
</evidence>
<dbReference type="PANTHER" id="PTHR33400">
    <property type="entry name" value="ZINC FINGER CCCH DOMAIN-CONTAINING PROTEIN 6-RELATED"/>
    <property type="match status" value="1"/>
</dbReference>
<dbReference type="InterPro" id="IPR001356">
    <property type="entry name" value="HD"/>
</dbReference>